<organism evidence="2 3">
    <name type="scientific">Solanum tuberosum</name>
    <name type="common">Potato</name>
    <dbReference type="NCBI Taxonomy" id="4113"/>
    <lineage>
        <taxon>Eukaryota</taxon>
        <taxon>Viridiplantae</taxon>
        <taxon>Streptophyta</taxon>
        <taxon>Embryophyta</taxon>
        <taxon>Tracheophyta</taxon>
        <taxon>Spermatophyta</taxon>
        <taxon>Magnoliopsida</taxon>
        <taxon>eudicotyledons</taxon>
        <taxon>Gunneridae</taxon>
        <taxon>Pentapetalae</taxon>
        <taxon>asterids</taxon>
        <taxon>lamiids</taxon>
        <taxon>Solanales</taxon>
        <taxon>Solanaceae</taxon>
        <taxon>Solanoideae</taxon>
        <taxon>Solaneae</taxon>
        <taxon>Solanum</taxon>
    </lineage>
</organism>
<keyword evidence="3" id="KW-1185">Reference proteome</keyword>
<name>M1DDE4_SOLTU</name>
<dbReference type="Gene3D" id="3.80.10.10">
    <property type="entry name" value="Ribonuclease Inhibitor"/>
    <property type="match status" value="1"/>
</dbReference>
<dbReference type="STRING" id="4113.M1DDE4"/>
<dbReference type="OMA" id="WHEIALR"/>
<reference evidence="3" key="1">
    <citation type="journal article" date="2011" name="Nature">
        <title>Genome sequence and analysis of the tuber crop potato.</title>
        <authorList>
            <consortium name="The Potato Genome Sequencing Consortium"/>
        </authorList>
    </citation>
    <scope>NUCLEOTIDE SEQUENCE [LARGE SCALE GENOMIC DNA]</scope>
    <source>
        <strain evidence="3">cv. DM1-3 516 R44</strain>
    </source>
</reference>
<dbReference type="PANTHER" id="PTHR34145:SF68">
    <property type="entry name" value="FBD DOMAIN-CONTAINING PROTEIN"/>
    <property type="match status" value="1"/>
</dbReference>
<evidence type="ECO:0000313" key="2">
    <source>
        <dbReference type="EnsemblPlants" id="PGSC0003DMT400087230"/>
    </source>
</evidence>
<dbReference type="AlphaFoldDB" id="M1DDE4"/>
<feature type="domain" description="At1g61320/AtMIF1 LRR" evidence="1">
    <location>
        <begin position="44"/>
        <end position="203"/>
    </location>
</feature>
<dbReference type="PANTHER" id="PTHR34145">
    <property type="entry name" value="OS02G0105600 PROTEIN"/>
    <property type="match status" value="1"/>
</dbReference>
<dbReference type="Proteomes" id="UP000011115">
    <property type="component" value="Unassembled WGS sequence"/>
</dbReference>
<sequence>MTILSKTWLQAWLTLPDLKFTMYYLNRNTNIVDNIMERYRDGKIPIQKFELSYFVHYTSDFFHLIDKWLDIVFQNGVENLIFRVHVSRSYRWSIFKIMAAKSLRELVLSNCDLMYDSLSSGVAGTCSSLRKLSLSYIILNDNILQTLLNSCPLIVTFTLQYCSGLEKIELPNLQKIKSVSMKMNKNQRVKIEAPTLEHLFFSGFEDEYPMLDIIDRCSKFGIT</sequence>
<dbReference type="eggNOG" id="ENOG502S269">
    <property type="taxonomic scope" value="Eukaryota"/>
</dbReference>
<dbReference type="HOGENOM" id="CLU_056273_1_0_1"/>
<evidence type="ECO:0000313" key="3">
    <source>
        <dbReference type="Proteomes" id="UP000011115"/>
    </source>
</evidence>
<dbReference type="EnsemblPlants" id="PGSC0003DMT400087230">
    <property type="protein sequence ID" value="PGSC0003DMT400087230"/>
    <property type="gene ID" value="PGSC0003DMG400036801"/>
</dbReference>
<dbReference type="Pfam" id="PF23622">
    <property type="entry name" value="LRR_At1g61320_AtMIF1"/>
    <property type="match status" value="1"/>
</dbReference>
<protein>
    <submittedName>
        <fullName evidence="2">F-box/LRR-repeat protein</fullName>
    </submittedName>
</protein>
<evidence type="ECO:0000259" key="1">
    <source>
        <dbReference type="Pfam" id="PF23622"/>
    </source>
</evidence>
<dbReference type="PaxDb" id="4113-PGSC0003DMT400087230"/>
<dbReference type="Gramene" id="PGSC0003DMT400087230">
    <property type="protein sequence ID" value="PGSC0003DMT400087230"/>
    <property type="gene ID" value="PGSC0003DMG400036801"/>
</dbReference>
<proteinExistence type="predicted"/>
<dbReference type="InterPro" id="IPR053772">
    <property type="entry name" value="At1g61320/At1g61330-like"/>
</dbReference>
<dbReference type="SUPFAM" id="SSF52047">
    <property type="entry name" value="RNI-like"/>
    <property type="match status" value="1"/>
</dbReference>
<dbReference type="InParanoid" id="M1DDE4"/>
<dbReference type="InterPro" id="IPR055357">
    <property type="entry name" value="LRR_At1g61320_AtMIF1"/>
</dbReference>
<accession>M1DDE4</accession>
<reference evidence="2" key="2">
    <citation type="submission" date="2015-06" db="UniProtKB">
        <authorList>
            <consortium name="EnsemblPlants"/>
        </authorList>
    </citation>
    <scope>IDENTIFICATION</scope>
    <source>
        <strain evidence="2">DM1-3 516 R44</strain>
    </source>
</reference>
<dbReference type="InterPro" id="IPR032675">
    <property type="entry name" value="LRR_dom_sf"/>
</dbReference>